<keyword evidence="2" id="KW-1133">Transmembrane helix</keyword>
<evidence type="ECO:0000313" key="3">
    <source>
        <dbReference type="EMBL" id="KAF8894357.1"/>
    </source>
</evidence>
<keyword evidence="4" id="KW-1185">Reference proteome</keyword>
<keyword evidence="2" id="KW-0812">Transmembrane</keyword>
<feature type="transmembrane region" description="Helical" evidence="2">
    <location>
        <begin position="222"/>
        <end position="244"/>
    </location>
</feature>
<accession>A0A9P5NI60</accession>
<feature type="transmembrane region" description="Helical" evidence="2">
    <location>
        <begin position="143"/>
        <end position="163"/>
    </location>
</feature>
<dbReference type="OrthoDB" id="3061535at2759"/>
<evidence type="ECO:0000256" key="1">
    <source>
        <dbReference type="SAM" id="MobiDB-lite"/>
    </source>
</evidence>
<name>A0A9P5NI60_GYMJU</name>
<evidence type="ECO:0000256" key="2">
    <source>
        <dbReference type="SAM" id="Phobius"/>
    </source>
</evidence>
<gene>
    <name evidence="3" type="ORF">CPB84DRAFT_1848488</name>
</gene>
<sequence length="374" mass="41082">MLLRHGLKLFSGTSFDDDSYRNFEYVMPYYPVRFVVQSTFWEHSLTLKGNLITNDSIDDWKALHALFHSFLIPTTKCINRQGQIKKSFQVDKAKSPTAGTAAVNSGVQTRSAAQTPVHDDQTWTIETKLGYWHARAKTPLSKGVIISVVSLAVFSLAATSLSFPNPDTLKPAPASSEGDSENPDSRKPPEISVLTVLFSPITFMYRPLLVTEHARAEAQKTWLFWVGASAGFSALFLFGTALFLTPRYTRSLTISSASVNPTKGGVLRFKPAWGRSVTSPLADTILVSPLLDEGNTRDVMRTVSVEGTKLRGALWGWGLPMLSSGAVVNGKQMSQSEVIKLLERIWVQRGGEIGVDGVKRSTVRGLFSKETPKA</sequence>
<dbReference type="Proteomes" id="UP000724874">
    <property type="component" value="Unassembled WGS sequence"/>
</dbReference>
<comment type="caution">
    <text evidence="3">The sequence shown here is derived from an EMBL/GenBank/DDBJ whole genome shotgun (WGS) entry which is preliminary data.</text>
</comment>
<reference evidence="3" key="1">
    <citation type="submission" date="2020-11" db="EMBL/GenBank/DDBJ databases">
        <authorList>
            <consortium name="DOE Joint Genome Institute"/>
            <person name="Ahrendt S."/>
            <person name="Riley R."/>
            <person name="Andreopoulos W."/>
            <person name="LaButti K."/>
            <person name="Pangilinan J."/>
            <person name="Ruiz-duenas F.J."/>
            <person name="Barrasa J.M."/>
            <person name="Sanchez-Garcia M."/>
            <person name="Camarero S."/>
            <person name="Miyauchi S."/>
            <person name="Serrano A."/>
            <person name="Linde D."/>
            <person name="Babiker R."/>
            <person name="Drula E."/>
            <person name="Ayuso-Fernandez I."/>
            <person name="Pacheco R."/>
            <person name="Padilla G."/>
            <person name="Ferreira P."/>
            <person name="Barriuso J."/>
            <person name="Kellner H."/>
            <person name="Castanera R."/>
            <person name="Alfaro M."/>
            <person name="Ramirez L."/>
            <person name="Pisabarro A.G."/>
            <person name="Kuo A."/>
            <person name="Tritt A."/>
            <person name="Lipzen A."/>
            <person name="He G."/>
            <person name="Yan M."/>
            <person name="Ng V."/>
            <person name="Cullen D."/>
            <person name="Martin F."/>
            <person name="Rosso M.-N."/>
            <person name="Henrissat B."/>
            <person name="Hibbett D."/>
            <person name="Martinez A.T."/>
            <person name="Grigoriev I.V."/>
        </authorList>
    </citation>
    <scope>NUCLEOTIDE SEQUENCE</scope>
    <source>
        <strain evidence="3">AH 44721</strain>
    </source>
</reference>
<feature type="transmembrane region" description="Helical" evidence="2">
    <location>
        <begin position="191"/>
        <end position="210"/>
    </location>
</feature>
<protein>
    <submittedName>
        <fullName evidence="3">Uncharacterized protein</fullName>
    </submittedName>
</protein>
<feature type="region of interest" description="Disordered" evidence="1">
    <location>
        <begin position="167"/>
        <end position="188"/>
    </location>
</feature>
<proteinExistence type="predicted"/>
<dbReference type="EMBL" id="JADNYJ010000064">
    <property type="protein sequence ID" value="KAF8894357.1"/>
    <property type="molecule type" value="Genomic_DNA"/>
</dbReference>
<keyword evidence="2" id="KW-0472">Membrane</keyword>
<dbReference type="AlphaFoldDB" id="A0A9P5NI60"/>
<organism evidence="3 4">
    <name type="scientific">Gymnopilus junonius</name>
    <name type="common">Spectacular rustgill mushroom</name>
    <name type="synonym">Gymnopilus spectabilis subsp. junonius</name>
    <dbReference type="NCBI Taxonomy" id="109634"/>
    <lineage>
        <taxon>Eukaryota</taxon>
        <taxon>Fungi</taxon>
        <taxon>Dikarya</taxon>
        <taxon>Basidiomycota</taxon>
        <taxon>Agaricomycotina</taxon>
        <taxon>Agaricomycetes</taxon>
        <taxon>Agaricomycetidae</taxon>
        <taxon>Agaricales</taxon>
        <taxon>Agaricineae</taxon>
        <taxon>Hymenogastraceae</taxon>
        <taxon>Gymnopilus</taxon>
    </lineage>
</organism>
<evidence type="ECO:0000313" key="4">
    <source>
        <dbReference type="Proteomes" id="UP000724874"/>
    </source>
</evidence>